<dbReference type="Proteomes" id="UP000224563">
    <property type="component" value="Unassembled WGS sequence"/>
</dbReference>
<proteinExistence type="predicted"/>
<reference evidence="3 4" key="1">
    <citation type="submission" date="2017-10" db="EMBL/GenBank/DDBJ databases">
        <title>Resolving the taxonomy of Roseburia spp., Eubacterium rectale and Agathobacter spp. through phylogenomic analysis.</title>
        <authorList>
            <person name="Sheridan P.O."/>
            <person name="Walker A.W."/>
            <person name="Duncan S.H."/>
            <person name="Scott K.P."/>
            <person name="Toole P.W.O."/>
            <person name="Luis P."/>
            <person name="Flint H.J."/>
        </authorList>
    </citation>
    <scope>NUCLEOTIDE SEQUENCE [LARGE SCALE GENOMIC DNA]</scope>
    <source>
        <strain evidence="3 4">JK623</strain>
    </source>
</reference>
<evidence type="ECO:0000313" key="4">
    <source>
        <dbReference type="Proteomes" id="UP000224563"/>
    </source>
</evidence>
<feature type="transmembrane region" description="Helical" evidence="1">
    <location>
        <begin position="12"/>
        <end position="32"/>
    </location>
</feature>
<dbReference type="InterPro" id="IPR006976">
    <property type="entry name" value="VanZ-like"/>
</dbReference>
<dbReference type="PANTHER" id="PTHR36834">
    <property type="entry name" value="MEMBRANE PROTEIN-RELATED"/>
    <property type="match status" value="1"/>
</dbReference>
<keyword evidence="4" id="KW-1185">Reference proteome</keyword>
<dbReference type="Pfam" id="PF04892">
    <property type="entry name" value="VanZ"/>
    <property type="match status" value="1"/>
</dbReference>
<evidence type="ECO:0000259" key="2">
    <source>
        <dbReference type="Pfam" id="PF04892"/>
    </source>
</evidence>
<dbReference type="AlphaFoldDB" id="A0A2G3E0B6"/>
<reference evidence="3 4" key="2">
    <citation type="submission" date="2017-10" db="EMBL/GenBank/DDBJ databases">
        <authorList>
            <person name="Banno H."/>
            <person name="Chua N.-H."/>
        </authorList>
    </citation>
    <scope>NUCLEOTIDE SEQUENCE [LARGE SCALE GENOMIC DNA]</scope>
    <source>
        <strain evidence="3 4">JK623</strain>
    </source>
</reference>
<evidence type="ECO:0000256" key="1">
    <source>
        <dbReference type="SAM" id="Phobius"/>
    </source>
</evidence>
<name>A0A2G3E0B6_9FIRM</name>
<gene>
    <name evidence="3" type="ORF">CSX02_11735</name>
</gene>
<keyword evidence="1" id="KW-0472">Membrane</keyword>
<keyword evidence="1" id="KW-1133">Transmembrane helix</keyword>
<sequence length="157" mass="18138">MGANNTLRKKWHSILGVCVFILYLMCLFYFLFFAEAMGRSGRGEYRYNLTLLKEIRRFMTHINLLGWKAFFLNVIGNVLAFVPFGFFFPMLLQKHKNILVATAAGFLFSLMVESLQLCMKLGSFDVDDLLLNTIGTLIGAICYVIVRLIMYHQRTEK</sequence>
<dbReference type="PANTHER" id="PTHR36834:SF1">
    <property type="entry name" value="INTEGRAL MEMBRANE PROTEIN"/>
    <property type="match status" value="1"/>
</dbReference>
<dbReference type="InterPro" id="IPR053150">
    <property type="entry name" value="Teicoplanin_resist-assoc"/>
</dbReference>
<comment type="caution">
    <text evidence="3">The sequence shown here is derived from an EMBL/GenBank/DDBJ whole genome shotgun (WGS) entry which is preliminary data.</text>
</comment>
<organism evidence="3 4">
    <name type="scientific">Agathobacter ruminis</name>
    <dbReference type="NCBI Taxonomy" id="1712665"/>
    <lineage>
        <taxon>Bacteria</taxon>
        <taxon>Bacillati</taxon>
        <taxon>Bacillota</taxon>
        <taxon>Clostridia</taxon>
        <taxon>Lachnospirales</taxon>
        <taxon>Lachnospiraceae</taxon>
        <taxon>Agathobacter</taxon>
    </lineage>
</organism>
<feature type="transmembrane region" description="Helical" evidence="1">
    <location>
        <begin position="98"/>
        <end position="117"/>
    </location>
</feature>
<feature type="transmembrane region" description="Helical" evidence="1">
    <location>
        <begin position="69"/>
        <end position="91"/>
    </location>
</feature>
<feature type="transmembrane region" description="Helical" evidence="1">
    <location>
        <begin position="129"/>
        <end position="150"/>
    </location>
</feature>
<evidence type="ECO:0000313" key="3">
    <source>
        <dbReference type="EMBL" id="PHU36722.1"/>
    </source>
</evidence>
<protein>
    <submittedName>
        <fullName evidence="3">VanZ family protein</fullName>
    </submittedName>
</protein>
<dbReference type="EMBL" id="PDYG01000127">
    <property type="protein sequence ID" value="PHU36722.1"/>
    <property type="molecule type" value="Genomic_DNA"/>
</dbReference>
<feature type="domain" description="VanZ-like" evidence="2">
    <location>
        <begin position="20"/>
        <end position="146"/>
    </location>
</feature>
<keyword evidence="1" id="KW-0812">Transmembrane</keyword>
<dbReference type="RefSeq" id="WP_099386827.1">
    <property type="nucleotide sequence ID" value="NZ_JANSWH010000026.1"/>
</dbReference>
<accession>A0A2G3E0B6</accession>